<dbReference type="PANTHER" id="PTHR14289">
    <property type="entry name" value="F-BOX ONLY PROTEIN 3"/>
    <property type="match status" value="1"/>
</dbReference>
<dbReference type="AlphaFoldDB" id="A0A3B0SCV4"/>
<dbReference type="Gene3D" id="2.60.40.1470">
    <property type="entry name" value="ApaG domain"/>
    <property type="match status" value="1"/>
</dbReference>
<gene>
    <name evidence="3" type="ORF">MNBD_ALPHA02-629</name>
</gene>
<proteinExistence type="inferred from homology"/>
<accession>A0A3B0SCV4</accession>
<name>A0A3B0SCV4_9ZZZZ</name>
<dbReference type="SUPFAM" id="SSF110069">
    <property type="entry name" value="ApaG-like"/>
    <property type="match status" value="1"/>
</dbReference>
<dbReference type="Pfam" id="PF04379">
    <property type="entry name" value="DUF525"/>
    <property type="match status" value="1"/>
</dbReference>
<feature type="domain" description="ApaG" evidence="2">
    <location>
        <begin position="17"/>
        <end position="141"/>
    </location>
</feature>
<dbReference type="InterPro" id="IPR023065">
    <property type="entry name" value="Uncharacterised_ApaG"/>
</dbReference>
<dbReference type="HAMAP" id="MF_00791">
    <property type="entry name" value="ApaG"/>
    <property type="match status" value="1"/>
</dbReference>
<dbReference type="EMBL" id="UOED01000079">
    <property type="protein sequence ID" value="VAV92855.1"/>
    <property type="molecule type" value="Genomic_DNA"/>
</dbReference>
<dbReference type="InterPro" id="IPR036767">
    <property type="entry name" value="ApaG_sf"/>
</dbReference>
<sequence length="144" mass="15998">MSDDTAGFIKMDKGAYEATTEGVRISVQPFYLEGESDPEEGRYFWAYQVQIENIGAETLQLKSRYWRITDSTGRTEEVLGEGVVGEQPVIEPGFAFEYTSGAPLSTTSGFMTGHYKMYKKDGSSFEAEIPAFSLDSPHEPPTLN</sequence>
<dbReference type="PANTHER" id="PTHR14289:SF16">
    <property type="entry name" value="POLYMERASE DELTA-INTERACTING PROTEIN 2"/>
    <property type="match status" value="1"/>
</dbReference>
<organism evidence="3">
    <name type="scientific">hydrothermal vent metagenome</name>
    <dbReference type="NCBI Taxonomy" id="652676"/>
    <lineage>
        <taxon>unclassified sequences</taxon>
        <taxon>metagenomes</taxon>
        <taxon>ecological metagenomes</taxon>
    </lineage>
</organism>
<dbReference type="InterPro" id="IPR007474">
    <property type="entry name" value="ApaG_domain"/>
</dbReference>
<dbReference type="GO" id="GO:0070987">
    <property type="term" value="P:error-free translesion synthesis"/>
    <property type="evidence" value="ECO:0007669"/>
    <property type="project" value="TreeGrafter"/>
</dbReference>
<evidence type="ECO:0000256" key="1">
    <source>
        <dbReference type="ARBA" id="ARBA00017693"/>
    </source>
</evidence>
<protein>
    <recommendedName>
        <fullName evidence="1">Protein ApaG</fullName>
    </recommendedName>
</protein>
<evidence type="ECO:0000313" key="3">
    <source>
        <dbReference type="EMBL" id="VAV92855.1"/>
    </source>
</evidence>
<dbReference type="PROSITE" id="PS51087">
    <property type="entry name" value="APAG"/>
    <property type="match status" value="1"/>
</dbReference>
<evidence type="ECO:0000259" key="2">
    <source>
        <dbReference type="PROSITE" id="PS51087"/>
    </source>
</evidence>
<reference evidence="3" key="1">
    <citation type="submission" date="2018-06" db="EMBL/GenBank/DDBJ databases">
        <authorList>
            <person name="Zhirakovskaya E."/>
        </authorList>
    </citation>
    <scope>NUCLEOTIDE SEQUENCE</scope>
</reference>
<dbReference type="NCBIfam" id="NF003967">
    <property type="entry name" value="PRK05461.1"/>
    <property type="match status" value="1"/>
</dbReference>